<evidence type="ECO:0000313" key="3">
    <source>
        <dbReference type="Proteomes" id="UP000018159"/>
    </source>
</evidence>
<evidence type="ECO:0000313" key="1">
    <source>
        <dbReference type="EMBL" id="CAE6492587.1"/>
    </source>
</evidence>
<comment type="caution">
    <text evidence="2">The sequence shown here is derived from an EMBL/GenBank/DDBJ whole genome shotgun (WGS) entry which is preliminary data.</text>
</comment>
<reference evidence="2" key="2">
    <citation type="submission" date="2013-10" db="EMBL/GenBank/DDBJ databases">
        <authorList>
            <person name="Regsiter A."/>
        </authorList>
    </citation>
    <scope>NUCLEOTIDE SEQUENCE</scope>
    <source>
        <strain evidence="2">N4</strain>
    </source>
</reference>
<keyword evidence="3" id="KW-1185">Reference proteome</keyword>
<sequence>MIENFNGLVLSLEYSEISDLQLVDLKSARISWMEGESLYHLSIKSNMASKIIHDYVIAKQIYEEKYASVQEYKEYV</sequence>
<dbReference type="STRING" id="1407055.NITUZ_140096"/>
<organism evidence="2 3">
    <name type="scientific">Candidatus Nitrosotenuis uzonensis</name>
    <dbReference type="NCBI Taxonomy" id="1407055"/>
    <lineage>
        <taxon>Archaea</taxon>
        <taxon>Nitrososphaerota</taxon>
        <taxon>Candidatus Nitrosotenuis</taxon>
    </lineage>
</organism>
<dbReference type="AlphaFoldDB" id="V6AQK6"/>
<evidence type="ECO:0000313" key="2">
    <source>
        <dbReference type="EMBL" id="CDI05021.1"/>
    </source>
</evidence>
<dbReference type="Proteomes" id="UP000655759">
    <property type="component" value="Unassembled WGS sequence"/>
</dbReference>
<proteinExistence type="predicted"/>
<name>V6AQK6_9ARCH</name>
<dbReference type="RefSeq" id="WP_155991190.1">
    <property type="nucleotide sequence ID" value="NZ_CAJNAQ010000005.1"/>
</dbReference>
<protein>
    <submittedName>
        <fullName evidence="2">Uncharacterized protein</fullName>
    </submittedName>
</protein>
<dbReference type="EMBL" id="CBTY010000006">
    <property type="protein sequence ID" value="CDI05021.1"/>
    <property type="molecule type" value="Genomic_DNA"/>
</dbReference>
<reference evidence="1" key="3">
    <citation type="submission" date="2021-02" db="EMBL/GenBank/DDBJ databases">
        <authorList>
            <person name="Han P."/>
        </authorList>
    </citation>
    <scope>NUCLEOTIDE SEQUENCE</scope>
    <source>
        <strain evidence="1">Candidatus Nitrosotenuis uzonensis 5A</strain>
    </source>
</reference>
<dbReference type="Proteomes" id="UP000018159">
    <property type="component" value="Unassembled WGS sequence"/>
</dbReference>
<reference evidence="2" key="1">
    <citation type="journal article" date="2013" name="PLoS ONE">
        <title>Enrichment and Genome Sequence of the Group I.1a Ammonia-Oxidizing Archaeon ?Ca. Nitrosotenuis uzonensis? Representing a Clade Globally.</title>
        <authorList>
            <person name="Lebedeva E.V."/>
            <person name="Hatzenpichler R."/>
            <person name="Pelletier E."/>
            <person name="Schuster N."/>
            <person name="Hauzmayer S."/>
            <person name="Bulaev A."/>
            <person name="Grigor'eva N.V."/>
            <person name="Galushko A."/>
            <person name="Schmid M."/>
            <person name="Palatinszky M."/>
            <person name="Le Paslier D."/>
            <person name="Daims H."/>
            <person name="Wagner M."/>
        </authorList>
    </citation>
    <scope>NUCLEOTIDE SEQUENCE [LARGE SCALE GENOMIC DNA]</scope>
    <source>
        <strain evidence="2">N4</strain>
    </source>
</reference>
<gene>
    <name evidence="2" type="ORF">NITUZ_140096</name>
    <name evidence="1" type="ORF">NUZ5A_50056</name>
</gene>
<dbReference type="EMBL" id="CAJNAQ010000005">
    <property type="protein sequence ID" value="CAE6492587.1"/>
    <property type="molecule type" value="Genomic_DNA"/>
</dbReference>
<accession>V6AQK6</accession>